<evidence type="ECO:0000256" key="1">
    <source>
        <dbReference type="SAM" id="SignalP"/>
    </source>
</evidence>
<accession>A0AAD6A514</accession>
<keyword evidence="3" id="KW-1185">Reference proteome</keyword>
<reference evidence="2" key="1">
    <citation type="submission" date="2022-11" db="EMBL/GenBank/DDBJ databases">
        <title>Chromosome-level genome of Pogonophryne albipinna.</title>
        <authorList>
            <person name="Jo E."/>
        </authorList>
    </citation>
    <scope>NUCLEOTIDE SEQUENCE</scope>
    <source>
        <strain evidence="2">SGF0006</strain>
        <tissue evidence="2">Muscle</tissue>
    </source>
</reference>
<dbReference type="AlphaFoldDB" id="A0AAD6A514"/>
<keyword evidence="1" id="KW-0732">Signal</keyword>
<name>A0AAD6A514_9TELE</name>
<sequence length="102" mass="11339">MGWITLSKILSQILIGICLSVSLSLCVCQDADVLVEYRPLEDSDPSNMLCAGKDSSSVMEWDQCSGEKLLETQQSYETEWDMINAVSFKRRSVTNGEGETHS</sequence>
<comment type="caution">
    <text evidence="2">The sequence shown here is derived from an EMBL/GenBank/DDBJ whole genome shotgun (WGS) entry which is preliminary data.</text>
</comment>
<dbReference type="EMBL" id="JAPTMU010000488">
    <property type="protein sequence ID" value="KAJ4918455.1"/>
    <property type="molecule type" value="Genomic_DNA"/>
</dbReference>
<feature type="chain" id="PRO_5042201779" evidence="1">
    <location>
        <begin position="29"/>
        <end position="102"/>
    </location>
</feature>
<evidence type="ECO:0000313" key="3">
    <source>
        <dbReference type="Proteomes" id="UP001219934"/>
    </source>
</evidence>
<dbReference type="Proteomes" id="UP001219934">
    <property type="component" value="Unassembled WGS sequence"/>
</dbReference>
<protein>
    <submittedName>
        <fullName evidence="2">Uncharacterized protein</fullName>
    </submittedName>
</protein>
<organism evidence="2 3">
    <name type="scientific">Pogonophryne albipinna</name>
    <dbReference type="NCBI Taxonomy" id="1090488"/>
    <lineage>
        <taxon>Eukaryota</taxon>
        <taxon>Metazoa</taxon>
        <taxon>Chordata</taxon>
        <taxon>Craniata</taxon>
        <taxon>Vertebrata</taxon>
        <taxon>Euteleostomi</taxon>
        <taxon>Actinopterygii</taxon>
        <taxon>Neopterygii</taxon>
        <taxon>Teleostei</taxon>
        <taxon>Neoteleostei</taxon>
        <taxon>Acanthomorphata</taxon>
        <taxon>Eupercaria</taxon>
        <taxon>Perciformes</taxon>
        <taxon>Notothenioidei</taxon>
        <taxon>Pogonophryne</taxon>
    </lineage>
</organism>
<proteinExistence type="predicted"/>
<evidence type="ECO:0000313" key="2">
    <source>
        <dbReference type="EMBL" id="KAJ4918455.1"/>
    </source>
</evidence>
<feature type="signal peptide" evidence="1">
    <location>
        <begin position="1"/>
        <end position="28"/>
    </location>
</feature>
<gene>
    <name evidence="2" type="ORF">JOQ06_027618</name>
</gene>